<dbReference type="Gene3D" id="3.90.70.200">
    <property type="entry name" value="Plus-3 domain"/>
    <property type="match status" value="1"/>
</dbReference>
<dbReference type="SMART" id="SM00444">
    <property type="entry name" value="GYF"/>
    <property type="match status" value="1"/>
</dbReference>
<evidence type="ECO:0000313" key="5">
    <source>
        <dbReference type="EMBL" id="KAJ4849553.1"/>
    </source>
</evidence>
<feature type="compositionally biased region" description="Acidic residues" evidence="1">
    <location>
        <begin position="117"/>
        <end position="146"/>
    </location>
</feature>
<evidence type="ECO:0000259" key="4">
    <source>
        <dbReference type="PROSITE" id="PS51925"/>
    </source>
</evidence>
<dbReference type="InterPro" id="IPR004343">
    <property type="entry name" value="Plus-3_dom"/>
</dbReference>
<feature type="region of interest" description="Disordered" evidence="1">
    <location>
        <begin position="1"/>
        <end position="26"/>
    </location>
</feature>
<evidence type="ECO:0000256" key="1">
    <source>
        <dbReference type="SAM" id="MobiDB-lite"/>
    </source>
</evidence>
<dbReference type="InterPro" id="IPR045894">
    <property type="entry name" value="At5g08430-like"/>
</dbReference>
<dbReference type="SUPFAM" id="SSF159042">
    <property type="entry name" value="Plus3-like"/>
    <property type="match status" value="1"/>
</dbReference>
<dbReference type="PROSITE" id="PS50829">
    <property type="entry name" value="GYF"/>
    <property type="match status" value="1"/>
</dbReference>
<feature type="domain" description="DM2" evidence="4">
    <location>
        <begin position="33"/>
        <end position="116"/>
    </location>
</feature>
<dbReference type="InterPro" id="IPR035445">
    <property type="entry name" value="GYF-like_dom_sf"/>
</dbReference>
<dbReference type="Pfam" id="PF02201">
    <property type="entry name" value="SWIB"/>
    <property type="match status" value="1"/>
</dbReference>
<dbReference type="SUPFAM" id="SSF47592">
    <property type="entry name" value="SWIB/MDM2 domain"/>
    <property type="match status" value="1"/>
</dbReference>
<dbReference type="Gene3D" id="3.30.1490.40">
    <property type="match status" value="1"/>
</dbReference>
<feature type="region of interest" description="Disordered" evidence="1">
    <location>
        <begin position="459"/>
        <end position="479"/>
    </location>
</feature>
<reference evidence="5" key="2">
    <citation type="journal article" date="2023" name="Plants (Basel)">
        <title>Annotation of the Turnera subulata (Passifloraceae) Draft Genome Reveals the S-Locus Evolved after the Divergence of Turneroideae from Passifloroideae in a Stepwise Manner.</title>
        <authorList>
            <person name="Henning P.M."/>
            <person name="Roalson E.H."/>
            <person name="Mir W."/>
            <person name="McCubbin A.G."/>
            <person name="Shore J.S."/>
        </authorList>
    </citation>
    <scope>NUCLEOTIDE SEQUENCE</scope>
    <source>
        <strain evidence="5">F60SS</strain>
    </source>
</reference>
<feature type="domain" description="Plus3" evidence="3">
    <location>
        <begin position="179"/>
        <end position="303"/>
    </location>
</feature>
<reference evidence="5" key="1">
    <citation type="submission" date="2022-02" db="EMBL/GenBank/DDBJ databases">
        <authorList>
            <person name="Henning P.M."/>
            <person name="McCubbin A.G."/>
            <person name="Shore J.S."/>
        </authorList>
    </citation>
    <scope>NUCLEOTIDE SEQUENCE</scope>
    <source>
        <strain evidence="5">F60SS</strain>
        <tissue evidence="5">Leaves</tissue>
    </source>
</reference>
<dbReference type="PANTHER" id="PTHR46851:SF11">
    <property type="entry name" value="GYF DOMAIN-CONTAINING PROTEIN"/>
    <property type="match status" value="1"/>
</dbReference>
<dbReference type="PANTHER" id="PTHR46851">
    <property type="entry name" value="OS01G0884500 PROTEIN"/>
    <property type="match status" value="1"/>
</dbReference>
<dbReference type="PROSITE" id="PS51360">
    <property type="entry name" value="PLUS3"/>
    <property type="match status" value="1"/>
</dbReference>
<evidence type="ECO:0000259" key="3">
    <source>
        <dbReference type="PROSITE" id="PS51360"/>
    </source>
</evidence>
<dbReference type="InterPro" id="IPR003121">
    <property type="entry name" value="SWIB_MDM2_domain"/>
</dbReference>
<dbReference type="Proteomes" id="UP001141552">
    <property type="component" value="Unassembled WGS sequence"/>
</dbReference>
<protein>
    <recommendedName>
        <fullName evidence="7">GYF domain-containing protein</fullName>
    </recommendedName>
</protein>
<feature type="region of interest" description="Disordered" evidence="1">
    <location>
        <begin position="393"/>
        <end position="416"/>
    </location>
</feature>
<dbReference type="SMART" id="SM00719">
    <property type="entry name" value="Plus3"/>
    <property type="match status" value="1"/>
</dbReference>
<dbReference type="AlphaFoldDB" id="A0A9Q0JPQ1"/>
<evidence type="ECO:0000313" key="6">
    <source>
        <dbReference type="Proteomes" id="UP001141552"/>
    </source>
</evidence>
<dbReference type="Pfam" id="PF03126">
    <property type="entry name" value="Plus-3"/>
    <property type="match status" value="1"/>
</dbReference>
<evidence type="ECO:0000259" key="2">
    <source>
        <dbReference type="PROSITE" id="PS50829"/>
    </source>
</evidence>
<comment type="caution">
    <text evidence="5">The sequence shown here is derived from an EMBL/GenBank/DDBJ whole genome shotgun (WGS) entry which is preliminary data.</text>
</comment>
<dbReference type="SUPFAM" id="SSF55277">
    <property type="entry name" value="GYF domain"/>
    <property type="match status" value="1"/>
</dbReference>
<dbReference type="InterPro" id="IPR003169">
    <property type="entry name" value="GYF"/>
</dbReference>
<dbReference type="OrthoDB" id="6415790at2759"/>
<dbReference type="Pfam" id="PF02213">
    <property type="entry name" value="GYF"/>
    <property type="match status" value="1"/>
</dbReference>
<dbReference type="CDD" id="cd10567">
    <property type="entry name" value="SWIB-MDM2_like"/>
    <property type="match status" value="1"/>
</dbReference>
<dbReference type="InterPro" id="IPR036885">
    <property type="entry name" value="SWIB_MDM2_dom_sf"/>
</dbReference>
<accession>A0A9Q0JPQ1</accession>
<dbReference type="GO" id="GO:0003677">
    <property type="term" value="F:DNA binding"/>
    <property type="evidence" value="ECO:0007669"/>
    <property type="project" value="InterPro"/>
</dbReference>
<feature type="region of interest" description="Disordered" evidence="1">
    <location>
        <begin position="117"/>
        <end position="164"/>
    </location>
</feature>
<sequence>MGDASVEWMEEGEGEGGQQQYFTPTSRKRKARRLEFEGWGSKPLIEFLGSIGVDTAKKMSQFEVTNLVNKYVNEHGLRDKKKKKRVVCDERLLPIFGRKAIGRNKISDLLEPHFAENQDDDSLFGSSEEEEEGEGGEKEEEEDGGDEERRRGRRAGVSNSGKKVAKEKVLEAPKSCYAKIVPENVKLVYLKRSLVQILAQEPEVFERKVVGSLVRVPRDRNDYLQKNSHLLVQEAAGTDKESAKYVLQVSNYVKDVPTSMLSNDNFSEDECMDLRQRVKDGLLRRPTIVEIEEKAQLLHEDITKHSPAEQTRLLCEVPTIIAEEIEVETKALDIPVDTELGKCGSLTSTHNGASEIPICDAATARTSVTHSEEDGFAKEHQEQLSEMRFSVNIEGNGHPQDLADKQPQGVDKQENKKHPQVMVDVQAIDVSEQPRDVVDDPEDKKRHQVVTEIQVIDLSDQPQDLEGVQEDKRHHQMESNVPVIDLSDEEDEDQSGDNQDLNDDLEWHYIDPRGEEQGPFSIAALQHWEEKGYFPSDFKVWKTGQSKEDAVLLTDIL</sequence>
<dbReference type="InterPro" id="IPR036128">
    <property type="entry name" value="Plus3-like_sf"/>
</dbReference>
<evidence type="ECO:0008006" key="7">
    <source>
        <dbReference type="Google" id="ProtNLM"/>
    </source>
</evidence>
<dbReference type="Gene3D" id="1.10.245.10">
    <property type="entry name" value="SWIB/MDM2 domain"/>
    <property type="match status" value="1"/>
</dbReference>
<gene>
    <name evidence="5" type="ORF">Tsubulata_048345</name>
</gene>
<dbReference type="EMBL" id="JAKUCV010000562">
    <property type="protein sequence ID" value="KAJ4849553.1"/>
    <property type="molecule type" value="Genomic_DNA"/>
</dbReference>
<dbReference type="PROSITE" id="PS51925">
    <property type="entry name" value="SWIB_MDM2"/>
    <property type="match status" value="1"/>
</dbReference>
<name>A0A9Q0JPQ1_9ROSI</name>
<keyword evidence="6" id="KW-1185">Reference proteome</keyword>
<proteinExistence type="predicted"/>
<feature type="domain" description="GYF" evidence="2">
    <location>
        <begin position="504"/>
        <end position="557"/>
    </location>
</feature>
<organism evidence="5 6">
    <name type="scientific">Turnera subulata</name>
    <dbReference type="NCBI Taxonomy" id="218843"/>
    <lineage>
        <taxon>Eukaryota</taxon>
        <taxon>Viridiplantae</taxon>
        <taxon>Streptophyta</taxon>
        <taxon>Embryophyta</taxon>
        <taxon>Tracheophyta</taxon>
        <taxon>Spermatophyta</taxon>
        <taxon>Magnoliopsida</taxon>
        <taxon>eudicotyledons</taxon>
        <taxon>Gunneridae</taxon>
        <taxon>Pentapetalae</taxon>
        <taxon>rosids</taxon>
        <taxon>fabids</taxon>
        <taxon>Malpighiales</taxon>
        <taxon>Passifloraceae</taxon>
        <taxon>Turnera</taxon>
    </lineage>
</organism>